<dbReference type="InterPro" id="IPR006094">
    <property type="entry name" value="Oxid_FAD_bind_N"/>
</dbReference>
<dbReference type="PANTHER" id="PTHR42973">
    <property type="entry name" value="BINDING OXIDOREDUCTASE, PUTATIVE (AFU_ORTHOLOGUE AFUA_1G17690)-RELATED"/>
    <property type="match status" value="1"/>
</dbReference>
<evidence type="ECO:0000259" key="7">
    <source>
        <dbReference type="PROSITE" id="PS51387"/>
    </source>
</evidence>
<feature type="domain" description="FAD-binding PCMH-type" evidence="7">
    <location>
        <begin position="57"/>
        <end position="230"/>
    </location>
</feature>
<keyword evidence="6" id="KW-0732">Signal</keyword>
<dbReference type="AlphaFoldDB" id="A0A6A6WHP2"/>
<evidence type="ECO:0000256" key="3">
    <source>
        <dbReference type="ARBA" id="ARBA00022630"/>
    </source>
</evidence>
<dbReference type="InterPro" id="IPR012951">
    <property type="entry name" value="BBE"/>
</dbReference>
<dbReference type="Proteomes" id="UP000799437">
    <property type="component" value="Unassembled WGS sequence"/>
</dbReference>
<dbReference type="InterPro" id="IPR050416">
    <property type="entry name" value="FAD-linked_Oxidoreductase"/>
</dbReference>
<dbReference type="SUPFAM" id="SSF56176">
    <property type="entry name" value="FAD-binding/transporter-associated domain-like"/>
    <property type="match status" value="1"/>
</dbReference>
<accession>A0A6A6WHP2</accession>
<dbReference type="OrthoDB" id="415825at2759"/>
<evidence type="ECO:0000256" key="4">
    <source>
        <dbReference type="ARBA" id="ARBA00022827"/>
    </source>
</evidence>
<feature type="chain" id="PRO_5025442279" evidence="6">
    <location>
        <begin position="20"/>
        <end position="492"/>
    </location>
</feature>
<dbReference type="Gene3D" id="3.40.462.20">
    <property type="match status" value="1"/>
</dbReference>
<evidence type="ECO:0000256" key="1">
    <source>
        <dbReference type="ARBA" id="ARBA00001974"/>
    </source>
</evidence>
<dbReference type="RefSeq" id="XP_033603618.1">
    <property type="nucleotide sequence ID" value="XM_033742660.1"/>
</dbReference>
<dbReference type="GeneID" id="54483714"/>
<comment type="cofactor">
    <cofactor evidence="1">
        <name>FAD</name>
        <dbReference type="ChEBI" id="CHEBI:57692"/>
    </cofactor>
</comment>
<evidence type="ECO:0000256" key="5">
    <source>
        <dbReference type="ARBA" id="ARBA00023002"/>
    </source>
</evidence>
<dbReference type="PANTHER" id="PTHR42973:SF39">
    <property type="entry name" value="FAD-BINDING PCMH-TYPE DOMAIN-CONTAINING PROTEIN"/>
    <property type="match status" value="1"/>
</dbReference>
<dbReference type="PROSITE" id="PS51387">
    <property type="entry name" value="FAD_PCMH"/>
    <property type="match status" value="1"/>
</dbReference>
<name>A0A6A6WHP2_9PEZI</name>
<comment type="similarity">
    <text evidence="2">Belongs to the oxygen-dependent FAD-linked oxidoreductase family.</text>
</comment>
<protein>
    <submittedName>
        <fullName evidence="8">FAD-binding domain-containing protein</fullName>
    </submittedName>
</protein>
<keyword evidence="9" id="KW-1185">Reference proteome</keyword>
<dbReference type="GO" id="GO:0016491">
    <property type="term" value="F:oxidoreductase activity"/>
    <property type="evidence" value="ECO:0007669"/>
    <property type="project" value="UniProtKB-KW"/>
</dbReference>
<feature type="signal peptide" evidence="6">
    <location>
        <begin position="1"/>
        <end position="19"/>
    </location>
</feature>
<dbReference type="InterPro" id="IPR036318">
    <property type="entry name" value="FAD-bd_PCMH-like_sf"/>
</dbReference>
<keyword evidence="3" id="KW-0285">Flavoprotein</keyword>
<evidence type="ECO:0000256" key="6">
    <source>
        <dbReference type="SAM" id="SignalP"/>
    </source>
</evidence>
<organism evidence="8 9">
    <name type="scientific">Pseudovirgaria hyperparasitica</name>
    <dbReference type="NCBI Taxonomy" id="470096"/>
    <lineage>
        <taxon>Eukaryota</taxon>
        <taxon>Fungi</taxon>
        <taxon>Dikarya</taxon>
        <taxon>Ascomycota</taxon>
        <taxon>Pezizomycotina</taxon>
        <taxon>Dothideomycetes</taxon>
        <taxon>Dothideomycetes incertae sedis</taxon>
        <taxon>Acrospermales</taxon>
        <taxon>Acrospermaceae</taxon>
        <taxon>Pseudovirgaria</taxon>
    </lineage>
</organism>
<dbReference type="InterPro" id="IPR016169">
    <property type="entry name" value="FAD-bd_PCMH_sub2"/>
</dbReference>
<evidence type="ECO:0000313" key="9">
    <source>
        <dbReference type="Proteomes" id="UP000799437"/>
    </source>
</evidence>
<dbReference type="InterPro" id="IPR016166">
    <property type="entry name" value="FAD-bd_PCMH"/>
</dbReference>
<sequence>MLLVSSLWLLAASITQGNAYLLGRSPITECLDDSSVPQVAPGSTNFTSLSKPFNLRVPFTPATIAVPEAVDQVQAAVKCAAKLKLTASARSGGHSYASWGLGGEDGHLVIDMKRFNKVQLDQGSKIATIGSGSRLGNIALGLYDQGKRAISQGMCPEVGLGGFVLHGGFGYSSRRKGLTLDAMVEAEVVLADGSLVKASQSENSDLFWALRGAGSSFGIVTNFKIQTFEAPEENTVFEYALGIENSSAAQTAIAAVQEFATTKQPKELQTRLFINKDAFSLVGIYYGPQKTFSEVIAPLTAKLGNPTGKIADKGWIDSLLKYSNGPLEQPLDFYDKHETFFCKSLMGPALSSDGLVALSDYLFTTAKANTRSWFLNIDLHGGQGSAISEVAVDATAYPHRNAVLKMQFYDNINSKFQFPADGMDLMNGWVQNVEKAMPDAVFGMYSNYADPSLSRDEAHKRYWGPNYAKLEEIKKKYDPEARFNNPQAVGSG</sequence>
<gene>
    <name evidence="8" type="ORF">EJ05DRAFT_461805</name>
</gene>
<keyword evidence="4" id="KW-0274">FAD</keyword>
<proteinExistence type="inferred from homology"/>
<dbReference type="EMBL" id="ML996567">
    <property type="protein sequence ID" value="KAF2761167.1"/>
    <property type="molecule type" value="Genomic_DNA"/>
</dbReference>
<keyword evidence="5" id="KW-0560">Oxidoreductase</keyword>
<dbReference type="Pfam" id="PF01565">
    <property type="entry name" value="FAD_binding_4"/>
    <property type="match status" value="1"/>
</dbReference>
<dbReference type="Pfam" id="PF08031">
    <property type="entry name" value="BBE"/>
    <property type="match status" value="1"/>
</dbReference>
<dbReference type="Gene3D" id="3.30.465.10">
    <property type="match status" value="1"/>
</dbReference>
<reference evidence="8" key="1">
    <citation type="journal article" date="2020" name="Stud. Mycol.">
        <title>101 Dothideomycetes genomes: a test case for predicting lifestyles and emergence of pathogens.</title>
        <authorList>
            <person name="Haridas S."/>
            <person name="Albert R."/>
            <person name="Binder M."/>
            <person name="Bloem J."/>
            <person name="Labutti K."/>
            <person name="Salamov A."/>
            <person name="Andreopoulos B."/>
            <person name="Baker S."/>
            <person name="Barry K."/>
            <person name="Bills G."/>
            <person name="Bluhm B."/>
            <person name="Cannon C."/>
            <person name="Castanera R."/>
            <person name="Culley D."/>
            <person name="Daum C."/>
            <person name="Ezra D."/>
            <person name="Gonzalez J."/>
            <person name="Henrissat B."/>
            <person name="Kuo A."/>
            <person name="Liang C."/>
            <person name="Lipzen A."/>
            <person name="Lutzoni F."/>
            <person name="Magnuson J."/>
            <person name="Mondo S."/>
            <person name="Nolan M."/>
            <person name="Ohm R."/>
            <person name="Pangilinan J."/>
            <person name="Park H.-J."/>
            <person name="Ramirez L."/>
            <person name="Alfaro M."/>
            <person name="Sun H."/>
            <person name="Tritt A."/>
            <person name="Yoshinaga Y."/>
            <person name="Zwiers L.-H."/>
            <person name="Turgeon B."/>
            <person name="Goodwin S."/>
            <person name="Spatafora J."/>
            <person name="Crous P."/>
            <person name="Grigoriev I."/>
        </authorList>
    </citation>
    <scope>NUCLEOTIDE SEQUENCE</scope>
    <source>
        <strain evidence="8">CBS 121739</strain>
    </source>
</reference>
<evidence type="ECO:0000256" key="2">
    <source>
        <dbReference type="ARBA" id="ARBA00005466"/>
    </source>
</evidence>
<evidence type="ECO:0000313" key="8">
    <source>
        <dbReference type="EMBL" id="KAF2761167.1"/>
    </source>
</evidence>
<dbReference type="GO" id="GO:0071949">
    <property type="term" value="F:FAD binding"/>
    <property type="evidence" value="ECO:0007669"/>
    <property type="project" value="InterPro"/>
</dbReference>